<dbReference type="GO" id="GO:0008137">
    <property type="term" value="F:NADH dehydrogenase (ubiquinone) activity"/>
    <property type="evidence" value="ECO:0007669"/>
    <property type="project" value="UniProtKB-UniRule"/>
</dbReference>
<keyword evidence="11" id="KW-0830">Ubiquinone</keyword>
<comment type="catalytic activity">
    <reaction evidence="10 11">
        <text>a ubiquinone + NADH + 5 H(+)(in) = a ubiquinol + NAD(+) + 4 H(+)(out)</text>
        <dbReference type="Rhea" id="RHEA:29091"/>
        <dbReference type="Rhea" id="RHEA-COMP:9565"/>
        <dbReference type="Rhea" id="RHEA-COMP:9566"/>
        <dbReference type="ChEBI" id="CHEBI:15378"/>
        <dbReference type="ChEBI" id="CHEBI:16389"/>
        <dbReference type="ChEBI" id="CHEBI:17976"/>
        <dbReference type="ChEBI" id="CHEBI:57540"/>
        <dbReference type="ChEBI" id="CHEBI:57945"/>
        <dbReference type="EC" id="7.1.1.2"/>
    </reaction>
</comment>
<keyword evidence="11" id="KW-1278">Translocase</keyword>
<evidence type="ECO:0000256" key="4">
    <source>
        <dbReference type="ARBA" id="ARBA00021007"/>
    </source>
</evidence>
<accession>A0A109WZJ8</accession>
<feature type="chain" id="PRO_5007141683" description="NADH-ubiquinone oxidoreductase chain 3" evidence="12">
    <location>
        <begin position="20"/>
        <end position="116"/>
    </location>
</feature>
<dbReference type="Pfam" id="PF00507">
    <property type="entry name" value="Oxidored_q4"/>
    <property type="match status" value="1"/>
</dbReference>
<evidence type="ECO:0000256" key="8">
    <source>
        <dbReference type="ARBA" id="ARBA00023027"/>
    </source>
</evidence>
<keyword evidence="9 11" id="KW-0472">Membrane</keyword>
<dbReference type="GO" id="GO:0030964">
    <property type="term" value="C:NADH dehydrogenase complex"/>
    <property type="evidence" value="ECO:0007669"/>
    <property type="project" value="TreeGrafter"/>
</dbReference>
<evidence type="ECO:0000256" key="9">
    <source>
        <dbReference type="ARBA" id="ARBA00023136"/>
    </source>
</evidence>
<keyword evidence="5 11" id="KW-0813">Transport</keyword>
<evidence type="ECO:0000256" key="3">
    <source>
        <dbReference type="ARBA" id="ARBA00012944"/>
    </source>
</evidence>
<evidence type="ECO:0000256" key="11">
    <source>
        <dbReference type="RuleBase" id="RU003640"/>
    </source>
</evidence>
<evidence type="ECO:0000256" key="2">
    <source>
        <dbReference type="ARBA" id="ARBA00008472"/>
    </source>
</evidence>
<dbReference type="PANTHER" id="PTHR11058">
    <property type="entry name" value="NADH-UBIQUINONE OXIDOREDUCTASE CHAIN 3"/>
    <property type="match status" value="1"/>
</dbReference>
<keyword evidence="12" id="KW-0732">Signal</keyword>
<evidence type="ECO:0000256" key="7">
    <source>
        <dbReference type="ARBA" id="ARBA00022989"/>
    </source>
</evidence>
<dbReference type="AlphaFoldDB" id="A0A109WZJ8"/>
<evidence type="ECO:0000313" key="13">
    <source>
        <dbReference type="EMBL" id="AMF83623.1"/>
    </source>
</evidence>
<keyword evidence="8 11" id="KW-0520">NAD</keyword>
<keyword evidence="7 11" id="KW-1133">Transmembrane helix</keyword>
<evidence type="ECO:0000256" key="12">
    <source>
        <dbReference type="SAM" id="SignalP"/>
    </source>
</evidence>
<dbReference type="EC" id="7.1.1.2" evidence="3 11"/>
<dbReference type="InterPro" id="IPR038430">
    <property type="entry name" value="NDAH_ubi_oxred_su3_sf"/>
</dbReference>
<dbReference type="EMBL" id="KU159666">
    <property type="protein sequence ID" value="AMF83623.1"/>
    <property type="molecule type" value="Genomic_DNA"/>
</dbReference>
<keyword evidence="6 11" id="KW-0812">Transmembrane</keyword>
<reference evidence="13" key="1">
    <citation type="submission" date="2015-11" db="EMBL/GenBank/DDBJ databases">
        <title>Selaroides leptolepis complete mitochondria sequence.</title>
        <authorList>
            <person name="Zhang H."/>
            <person name="Zeng D."/>
            <person name="Xu Y."/>
            <person name="Hang Y."/>
            <person name="Fang H."/>
            <person name="Xu L."/>
            <person name="Gong B."/>
        </authorList>
    </citation>
    <scope>NUCLEOTIDE SEQUENCE</scope>
    <source>
        <tissue evidence="13">Skeletal muscle</tissue>
    </source>
</reference>
<protein>
    <recommendedName>
        <fullName evidence="4 11">NADH-ubiquinone oxidoreductase chain 3</fullName>
        <ecNumber evidence="3 11">7.1.1.2</ecNumber>
    </recommendedName>
</protein>
<feature type="transmembrane region" description="Helical" evidence="11">
    <location>
        <begin position="86"/>
        <end position="105"/>
    </location>
</feature>
<comment type="similarity">
    <text evidence="2 11">Belongs to the complex I subunit 3 family.</text>
</comment>
<dbReference type="PANTHER" id="PTHR11058:SF9">
    <property type="entry name" value="NADH-UBIQUINONE OXIDOREDUCTASE CHAIN 3"/>
    <property type="match status" value="1"/>
</dbReference>
<comment type="function">
    <text evidence="11">Core subunit of the mitochondrial membrane respiratory chain NADH dehydrogenase (Complex I) which catalyzes electron transfer from NADH through the respiratory chain, using ubiquinone as an electron acceptor. Essential for the catalytic activity of complex I.</text>
</comment>
<comment type="subcellular location">
    <subcellularLocation>
        <location evidence="1">Membrane</location>
    </subcellularLocation>
    <subcellularLocation>
        <location evidence="11">Mitochondrion membrane</location>
        <topology evidence="11">Multi-pass membrane protein</topology>
    </subcellularLocation>
</comment>
<dbReference type="InterPro" id="IPR000440">
    <property type="entry name" value="NADH_UbQ/plastoQ_OxRdtase_su3"/>
</dbReference>
<sequence length="116" mass="12498">MNLVTSVIAIATFLSFILANVSFCLPEIKPEHETLSAYVCGFDPLASAGLSLSVRFLLVAIHILVFALVIALLLSLACGDEVETPFLTFLCGSVVLALLSLRLIYKWIHGAMESAE</sequence>
<keyword evidence="11" id="KW-0249">Electron transport</keyword>
<feature type="transmembrane region" description="Helical" evidence="11">
    <location>
        <begin position="48"/>
        <end position="74"/>
    </location>
</feature>
<evidence type="ECO:0000256" key="1">
    <source>
        <dbReference type="ARBA" id="ARBA00004370"/>
    </source>
</evidence>
<dbReference type="GO" id="GO:0031966">
    <property type="term" value="C:mitochondrial membrane"/>
    <property type="evidence" value="ECO:0007669"/>
    <property type="project" value="UniProtKB-SubCell"/>
</dbReference>
<evidence type="ECO:0000256" key="6">
    <source>
        <dbReference type="ARBA" id="ARBA00022692"/>
    </source>
</evidence>
<geneLocation type="mitochondrion" evidence="13"/>
<gene>
    <name evidence="13" type="primary">ND3</name>
</gene>
<evidence type="ECO:0000256" key="10">
    <source>
        <dbReference type="ARBA" id="ARBA00049551"/>
    </source>
</evidence>
<organism evidence="13">
    <name type="scientific">Selaroides leptolepis</name>
    <name type="common">Yellowstripe scad</name>
    <name type="synonym">Caranx leptolepis</name>
    <dbReference type="NCBI Taxonomy" id="173311"/>
    <lineage>
        <taxon>Eukaryota</taxon>
        <taxon>Metazoa</taxon>
        <taxon>Chordata</taxon>
        <taxon>Craniata</taxon>
        <taxon>Vertebrata</taxon>
        <taxon>Euteleostomi</taxon>
        <taxon>Actinopterygii</taxon>
        <taxon>Neopterygii</taxon>
        <taxon>Teleostei</taxon>
        <taxon>Neoteleostei</taxon>
        <taxon>Acanthomorphata</taxon>
        <taxon>Carangaria</taxon>
        <taxon>Carangiformes</taxon>
        <taxon>Carangidae</taxon>
        <taxon>Selaroides</taxon>
    </lineage>
</organism>
<feature type="signal peptide" evidence="12">
    <location>
        <begin position="1"/>
        <end position="19"/>
    </location>
</feature>
<keyword evidence="11 13" id="KW-0496">Mitochondrion</keyword>
<evidence type="ECO:0000256" key="5">
    <source>
        <dbReference type="ARBA" id="ARBA00022448"/>
    </source>
</evidence>
<keyword evidence="11" id="KW-0679">Respiratory chain</keyword>
<proteinExistence type="inferred from homology"/>
<dbReference type="Gene3D" id="1.20.58.1610">
    <property type="entry name" value="NADH:ubiquinone/plastoquinone oxidoreductase, chain 3"/>
    <property type="match status" value="1"/>
</dbReference>
<name>A0A109WZJ8_SELLE</name>